<reference evidence="2 3" key="1">
    <citation type="submission" date="2018-12" db="EMBL/GenBank/DDBJ databases">
        <title>Draft genome sequence of Xylaria grammica IHI A82.</title>
        <authorList>
            <person name="Buettner E."/>
            <person name="Kellner H."/>
        </authorList>
    </citation>
    <scope>NUCLEOTIDE SEQUENCE [LARGE SCALE GENOMIC DNA]</scope>
    <source>
        <strain evidence="2 3">IHI A82</strain>
    </source>
</reference>
<dbReference type="AlphaFoldDB" id="A0A439CQM7"/>
<evidence type="ECO:0000256" key="1">
    <source>
        <dbReference type="SAM" id="MobiDB-lite"/>
    </source>
</evidence>
<sequence>MATSGQPTSGPSIPNVNTSASTPAERAKKQKEDLAGVGSQFWGIADNDYGYAVELSIDNPQTKTKAK</sequence>
<keyword evidence="3" id="KW-1185">Reference proteome</keyword>
<feature type="compositionally biased region" description="Polar residues" evidence="1">
    <location>
        <begin position="1"/>
        <end position="22"/>
    </location>
</feature>
<dbReference type="Proteomes" id="UP000286045">
    <property type="component" value="Unassembled WGS sequence"/>
</dbReference>
<feature type="compositionally biased region" description="Basic and acidic residues" evidence="1">
    <location>
        <begin position="25"/>
        <end position="34"/>
    </location>
</feature>
<protein>
    <submittedName>
        <fullName evidence="2">Uncharacterized protein</fullName>
    </submittedName>
</protein>
<feature type="region of interest" description="Disordered" evidence="1">
    <location>
        <begin position="1"/>
        <end position="34"/>
    </location>
</feature>
<comment type="caution">
    <text evidence="2">The sequence shown here is derived from an EMBL/GenBank/DDBJ whole genome shotgun (WGS) entry which is preliminary data.</text>
</comment>
<gene>
    <name evidence="2" type="ORF">EKO27_g10638</name>
</gene>
<name>A0A439CQM7_9PEZI</name>
<dbReference type="EMBL" id="RYZI01000564">
    <property type="protein sequence ID" value="RWA04466.1"/>
    <property type="molecule type" value="Genomic_DNA"/>
</dbReference>
<evidence type="ECO:0000313" key="3">
    <source>
        <dbReference type="Proteomes" id="UP000286045"/>
    </source>
</evidence>
<accession>A0A439CQM7</accession>
<proteinExistence type="predicted"/>
<organism evidence="2 3">
    <name type="scientific">Xylaria grammica</name>
    <dbReference type="NCBI Taxonomy" id="363999"/>
    <lineage>
        <taxon>Eukaryota</taxon>
        <taxon>Fungi</taxon>
        <taxon>Dikarya</taxon>
        <taxon>Ascomycota</taxon>
        <taxon>Pezizomycotina</taxon>
        <taxon>Sordariomycetes</taxon>
        <taxon>Xylariomycetidae</taxon>
        <taxon>Xylariales</taxon>
        <taxon>Xylariaceae</taxon>
        <taxon>Xylaria</taxon>
    </lineage>
</organism>
<evidence type="ECO:0000313" key="2">
    <source>
        <dbReference type="EMBL" id="RWA04466.1"/>
    </source>
</evidence>